<sequence length="547" mass="61346">MKCITFLIDGWDDIGRQSLYGTVAAGINQFPIVLGLKDMTGQRGSAEKMLEAAEEAIRNAQLPIEDMIATCTNNPTVMQSFRHKMEDRYFWMLTVACFLHGVDKIIGEICTYPLMKDLIAKANKVVTFFNGLHYWGRQLKDVAIAEKVTQKLKINCESRWYAIVLLAMSVQSHRGPLTTLCLHPDAQVSTNGYSTVSTAVVTTVFDLLFWAHLNQLITVVKPIVDVLGNCKSRQANLADCTLELIRCVRDLSRLGEKCRDGEDQGFLDHAREVFDQHFQKIITPLHAFALFVHPLTRNLAQKWKWERPQVELLAHGLHQYNAVKEPFVGGAGDGLEWWESLPVLMESHPLKAMAIMILSIIPHSAEVKQLFLALNGVQSVKRNCLLEEMFAKLAKVRNNLSWELYKRDRKKGKSTHRTHGHMHTRDTPGISVDLVKDLNDLLAWDAPLELAAEDGGEGAGGDRANVVAEAFTTLRAQLEDKRWADDGERTSDHTATPSGPTTSALRGETFAFDQLVGVEEGRIPRAIDEKNRIIGIFRTFCESRGCT</sequence>
<organism evidence="3">
    <name type="scientific">Schizophyllum commune (strain H4-8 / FGSC 9210)</name>
    <name type="common">Split gill fungus</name>
    <dbReference type="NCBI Taxonomy" id="578458"/>
    <lineage>
        <taxon>Eukaryota</taxon>
        <taxon>Fungi</taxon>
        <taxon>Dikarya</taxon>
        <taxon>Basidiomycota</taxon>
        <taxon>Agaricomycotina</taxon>
        <taxon>Agaricomycetes</taxon>
        <taxon>Agaricomycetidae</taxon>
        <taxon>Agaricales</taxon>
        <taxon>Schizophyllaceae</taxon>
        <taxon>Schizophyllum</taxon>
    </lineage>
</organism>
<dbReference type="InParanoid" id="D8Q739"/>
<evidence type="ECO:0000313" key="2">
    <source>
        <dbReference type="EMBL" id="EFI96346.1"/>
    </source>
</evidence>
<dbReference type="Proteomes" id="UP000007431">
    <property type="component" value="Unassembled WGS sequence"/>
</dbReference>
<feature type="region of interest" description="Disordered" evidence="1">
    <location>
        <begin position="482"/>
        <end position="505"/>
    </location>
</feature>
<keyword evidence="3" id="KW-1185">Reference proteome</keyword>
<dbReference type="InterPro" id="IPR012337">
    <property type="entry name" value="RNaseH-like_sf"/>
</dbReference>
<accession>D8Q739</accession>
<feature type="non-terminal residue" evidence="2">
    <location>
        <position position="547"/>
    </location>
</feature>
<gene>
    <name evidence="2" type="ORF">SCHCODRAFT_109619</name>
</gene>
<evidence type="ECO:0008006" key="4">
    <source>
        <dbReference type="Google" id="ProtNLM"/>
    </source>
</evidence>
<proteinExistence type="predicted"/>
<dbReference type="OrthoDB" id="3226942at2759"/>
<feature type="compositionally biased region" description="Basic and acidic residues" evidence="1">
    <location>
        <begin position="482"/>
        <end position="492"/>
    </location>
</feature>
<dbReference type="VEuPathDB" id="FungiDB:SCHCODRAFT_02668963"/>
<dbReference type="EMBL" id="GL377307">
    <property type="protein sequence ID" value="EFI96346.1"/>
    <property type="molecule type" value="Genomic_DNA"/>
</dbReference>
<reference evidence="2 3" key="1">
    <citation type="journal article" date="2010" name="Nat. Biotechnol.">
        <title>Genome sequence of the model mushroom Schizophyllum commune.</title>
        <authorList>
            <person name="Ohm R.A."/>
            <person name="de Jong J.F."/>
            <person name="Lugones L.G."/>
            <person name="Aerts A."/>
            <person name="Kothe E."/>
            <person name="Stajich J.E."/>
            <person name="de Vries R.P."/>
            <person name="Record E."/>
            <person name="Levasseur A."/>
            <person name="Baker S.E."/>
            <person name="Bartholomew K.A."/>
            <person name="Coutinho P.M."/>
            <person name="Erdmann S."/>
            <person name="Fowler T.J."/>
            <person name="Gathman A.C."/>
            <person name="Lombard V."/>
            <person name="Henrissat B."/>
            <person name="Knabe N."/>
            <person name="Kuees U."/>
            <person name="Lilly W.W."/>
            <person name="Lindquist E."/>
            <person name="Lucas S."/>
            <person name="Magnuson J.K."/>
            <person name="Piumi F."/>
            <person name="Raudaskoski M."/>
            <person name="Salamov A."/>
            <person name="Schmutz J."/>
            <person name="Schwarze F.W.M.R."/>
            <person name="vanKuyk P.A."/>
            <person name="Horton J.S."/>
            <person name="Grigoriev I.V."/>
            <person name="Woesten H.A.B."/>
        </authorList>
    </citation>
    <scope>NUCLEOTIDE SEQUENCE [LARGE SCALE GENOMIC DNA]</scope>
    <source>
        <strain evidence="3">H4-8 / FGSC 9210</strain>
    </source>
</reference>
<dbReference type="RefSeq" id="XP_003031249.1">
    <property type="nucleotide sequence ID" value="XM_003031203.1"/>
</dbReference>
<dbReference type="SUPFAM" id="SSF53098">
    <property type="entry name" value="Ribonuclease H-like"/>
    <property type="match status" value="1"/>
</dbReference>
<dbReference type="STRING" id="578458.D8Q739"/>
<dbReference type="OMA" id="AICIRED"/>
<dbReference type="KEGG" id="scm:SCHCO_02668963"/>
<feature type="compositionally biased region" description="Polar residues" evidence="1">
    <location>
        <begin position="493"/>
        <end position="504"/>
    </location>
</feature>
<name>D8Q739_SCHCM</name>
<dbReference type="eggNOG" id="ENOG502S94A">
    <property type="taxonomic scope" value="Eukaryota"/>
</dbReference>
<protein>
    <recommendedName>
        <fullName evidence="4">DUF659 domain-containing protein</fullName>
    </recommendedName>
</protein>
<evidence type="ECO:0000256" key="1">
    <source>
        <dbReference type="SAM" id="MobiDB-lite"/>
    </source>
</evidence>
<dbReference type="HOGENOM" id="CLU_033558_0_0_1"/>
<evidence type="ECO:0000313" key="3">
    <source>
        <dbReference type="Proteomes" id="UP000007431"/>
    </source>
</evidence>
<dbReference type="GeneID" id="9592514"/>
<dbReference type="AlphaFoldDB" id="D8Q739"/>